<dbReference type="AlphaFoldDB" id="A0A4R3PZU6"/>
<dbReference type="GO" id="GO:0003700">
    <property type="term" value="F:DNA-binding transcription factor activity"/>
    <property type="evidence" value="ECO:0007669"/>
    <property type="project" value="TreeGrafter"/>
</dbReference>
<keyword evidence="1" id="KW-0238">DNA-binding</keyword>
<dbReference type="Pfam" id="PF01381">
    <property type="entry name" value="HTH_3"/>
    <property type="match status" value="1"/>
</dbReference>
<reference evidence="3 4" key="1">
    <citation type="submission" date="2019-03" db="EMBL/GenBank/DDBJ databases">
        <title>Genomic Encyclopedia of Type Strains, Phase IV (KMG-V): Genome sequencing to study the core and pangenomes of soil and plant-associated prokaryotes.</title>
        <authorList>
            <person name="Whitman W."/>
        </authorList>
    </citation>
    <scope>NUCLEOTIDE SEQUENCE [LARGE SCALE GENOMIC DNA]</scope>
    <source>
        <strain evidence="3 4">Hc14</strain>
    </source>
</reference>
<evidence type="ECO:0000256" key="1">
    <source>
        <dbReference type="ARBA" id="ARBA00023125"/>
    </source>
</evidence>
<evidence type="ECO:0000313" key="3">
    <source>
        <dbReference type="EMBL" id="TCU11771.1"/>
    </source>
</evidence>
<protein>
    <submittedName>
        <fullName evidence="3">Helix-turn-helix protein</fullName>
    </submittedName>
</protein>
<accession>A0A4R3PZU6</accession>
<dbReference type="InterPro" id="IPR001387">
    <property type="entry name" value="Cro/C1-type_HTH"/>
</dbReference>
<gene>
    <name evidence="3" type="ORF">EV132_117112</name>
</gene>
<dbReference type="SMART" id="SM00530">
    <property type="entry name" value="HTH_XRE"/>
    <property type="match status" value="1"/>
</dbReference>
<dbReference type="Gene3D" id="1.10.260.40">
    <property type="entry name" value="lambda repressor-like DNA-binding domains"/>
    <property type="match status" value="1"/>
</dbReference>
<dbReference type="RefSeq" id="WP_281029560.1">
    <property type="nucleotide sequence ID" value="NZ_SMBH01000017.1"/>
</dbReference>
<dbReference type="InterPro" id="IPR010982">
    <property type="entry name" value="Lambda_DNA-bd_dom_sf"/>
</dbReference>
<dbReference type="GO" id="GO:0003677">
    <property type="term" value="F:DNA binding"/>
    <property type="evidence" value="ECO:0007669"/>
    <property type="project" value="UniProtKB-KW"/>
</dbReference>
<comment type="caution">
    <text evidence="3">The sequence shown here is derived from an EMBL/GenBank/DDBJ whole genome shotgun (WGS) entry which is preliminary data.</text>
</comment>
<dbReference type="InterPro" id="IPR050807">
    <property type="entry name" value="TransReg_Diox_bact_type"/>
</dbReference>
<dbReference type="PANTHER" id="PTHR46797:SF2">
    <property type="entry name" value="TRANSCRIPTIONAL REGULATOR"/>
    <property type="match status" value="1"/>
</dbReference>
<name>A0A4R3PZU6_RHISU</name>
<dbReference type="PROSITE" id="PS50943">
    <property type="entry name" value="HTH_CROC1"/>
    <property type="match status" value="1"/>
</dbReference>
<feature type="domain" description="HTH cro/C1-type" evidence="2">
    <location>
        <begin position="21"/>
        <end position="75"/>
    </location>
</feature>
<dbReference type="SUPFAM" id="SSF47413">
    <property type="entry name" value="lambda repressor-like DNA-binding domains"/>
    <property type="match status" value="1"/>
</dbReference>
<organism evidence="3 4">
    <name type="scientific">Rhizobium sullae</name>
    <name type="common">Rhizobium hedysari</name>
    <dbReference type="NCBI Taxonomy" id="50338"/>
    <lineage>
        <taxon>Bacteria</taxon>
        <taxon>Pseudomonadati</taxon>
        <taxon>Pseudomonadota</taxon>
        <taxon>Alphaproteobacteria</taxon>
        <taxon>Hyphomicrobiales</taxon>
        <taxon>Rhizobiaceae</taxon>
        <taxon>Rhizobium/Agrobacterium group</taxon>
        <taxon>Rhizobium</taxon>
    </lineage>
</organism>
<proteinExistence type="predicted"/>
<dbReference type="PANTHER" id="PTHR46797">
    <property type="entry name" value="HTH-TYPE TRANSCRIPTIONAL REGULATOR"/>
    <property type="match status" value="1"/>
</dbReference>
<evidence type="ECO:0000259" key="2">
    <source>
        <dbReference type="PROSITE" id="PS50943"/>
    </source>
</evidence>
<sequence length="147" mass="15840">MNKAVNVKQPNAIDVEVGQRIRMHRLARGMSQSALAEKVNVTFQQVQKYEKGSNRVGASRLQGIADCLNVPVSFFFEAIPGAPESAKSGLVNGIDDLTGFVSTAEGLALNRAFLAVKNARIRQKIVSLVKSLASREGVVSDRGEMTP</sequence>
<dbReference type="CDD" id="cd00093">
    <property type="entry name" value="HTH_XRE"/>
    <property type="match status" value="1"/>
</dbReference>
<dbReference type="EMBL" id="SMBH01000017">
    <property type="protein sequence ID" value="TCU11771.1"/>
    <property type="molecule type" value="Genomic_DNA"/>
</dbReference>
<evidence type="ECO:0000313" key="4">
    <source>
        <dbReference type="Proteomes" id="UP000294576"/>
    </source>
</evidence>
<dbReference type="GO" id="GO:0005829">
    <property type="term" value="C:cytosol"/>
    <property type="evidence" value="ECO:0007669"/>
    <property type="project" value="TreeGrafter"/>
</dbReference>
<dbReference type="Proteomes" id="UP000294576">
    <property type="component" value="Unassembled WGS sequence"/>
</dbReference>